<accession>A0A8J7GQK4</accession>
<name>A0A8J7GQK4_9ACTN</name>
<dbReference type="Proteomes" id="UP000622552">
    <property type="component" value="Unassembled WGS sequence"/>
</dbReference>
<dbReference type="Pfam" id="PF00293">
    <property type="entry name" value="NUDIX"/>
    <property type="match status" value="1"/>
</dbReference>
<dbReference type="EC" id="3.6.1.22" evidence="4"/>
<dbReference type="GO" id="GO:0005829">
    <property type="term" value="C:cytosol"/>
    <property type="evidence" value="ECO:0007669"/>
    <property type="project" value="TreeGrafter"/>
</dbReference>
<dbReference type="InterPro" id="IPR050241">
    <property type="entry name" value="NAD-cap_RNA_hydrolase_NudC"/>
</dbReference>
<evidence type="ECO:0000313" key="12">
    <source>
        <dbReference type="Proteomes" id="UP000622552"/>
    </source>
</evidence>
<keyword evidence="5" id="KW-0479">Metal-binding</keyword>
<comment type="similarity">
    <text evidence="3">Belongs to the Nudix hydrolase family. NudC subfamily.</text>
</comment>
<dbReference type="InterPro" id="IPR015797">
    <property type="entry name" value="NUDIX_hydrolase-like_dom_sf"/>
</dbReference>
<dbReference type="GO" id="GO:0019677">
    <property type="term" value="P:NAD+ catabolic process"/>
    <property type="evidence" value="ECO:0007669"/>
    <property type="project" value="TreeGrafter"/>
</dbReference>
<dbReference type="CDD" id="cd03429">
    <property type="entry name" value="NUDIX_NADH_pyrophosphatase_Nudt13"/>
    <property type="match status" value="1"/>
</dbReference>
<comment type="cofactor">
    <cofactor evidence="1">
        <name>Mg(2+)</name>
        <dbReference type="ChEBI" id="CHEBI:18420"/>
    </cofactor>
</comment>
<proteinExistence type="inferred from homology"/>
<protein>
    <recommendedName>
        <fullName evidence="4">NAD(+) diphosphatase</fullName>
        <ecNumber evidence="4">3.6.1.22</ecNumber>
    </recommendedName>
</protein>
<evidence type="ECO:0000256" key="4">
    <source>
        <dbReference type="ARBA" id="ARBA00012381"/>
    </source>
</evidence>
<keyword evidence="7" id="KW-0460">Magnesium</keyword>
<feature type="domain" description="Nudix hydrolase" evidence="10">
    <location>
        <begin position="139"/>
        <end position="267"/>
    </location>
</feature>
<comment type="catalytic activity">
    <reaction evidence="9">
        <text>a 5'-end NAD(+)-phospho-ribonucleoside in mRNA + H2O = a 5'-end phospho-adenosine-phospho-ribonucleoside in mRNA + beta-nicotinamide D-ribonucleotide + 2 H(+)</text>
        <dbReference type="Rhea" id="RHEA:60876"/>
        <dbReference type="Rhea" id="RHEA-COMP:15698"/>
        <dbReference type="Rhea" id="RHEA-COMP:15719"/>
        <dbReference type="ChEBI" id="CHEBI:14649"/>
        <dbReference type="ChEBI" id="CHEBI:15377"/>
        <dbReference type="ChEBI" id="CHEBI:15378"/>
        <dbReference type="ChEBI" id="CHEBI:144029"/>
        <dbReference type="ChEBI" id="CHEBI:144051"/>
    </reaction>
    <physiologicalReaction direction="left-to-right" evidence="9">
        <dbReference type="Rhea" id="RHEA:60877"/>
    </physiologicalReaction>
</comment>
<dbReference type="PROSITE" id="PS51462">
    <property type="entry name" value="NUDIX"/>
    <property type="match status" value="1"/>
</dbReference>
<evidence type="ECO:0000256" key="8">
    <source>
        <dbReference type="ARBA" id="ARBA00023027"/>
    </source>
</evidence>
<evidence type="ECO:0000313" key="11">
    <source>
        <dbReference type="EMBL" id="MBG6138770.1"/>
    </source>
</evidence>
<evidence type="ECO:0000259" key="10">
    <source>
        <dbReference type="PROSITE" id="PS51462"/>
    </source>
</evidence>
<dbReference type="AlphaFoldDB" id="A0A8J7GQK4"/>
<dbReference type="Gene3D" id="3.90.79.20">
    <property type="match status" value="1"/>
</dbReference>
<evidence type="ECO:0000256" key="9">
    <source>
        <dbReference type="ARBA" id="ARBA00023679"/>
    </source>
</evidence>
<dbReference type="InterPro" id="IPR049734">
    <property type="entry name" value="NudC-like_C"/>
</dbReference>
<keyword evidence="8" id="KW-0520">NAD</keyword>
<dbReference type="PANTHER" id="PTHR42904:SF6">
    <property type="entry name" value="NAD-CAPPED RNA HYDROLASE NUDT12"/>
    <property type="match status" value="1"/>
</dbReference>
<keyword evidence="6 11" id="KW-0378">Hydrolase</keyword>
<dbReference type="GO" id="GO:0006742">
    <property type="term" value="P:NADP+ catabolic process"/>
    <property type="evidence" value="ECO:0007669"/>
    <property type="project" value="TreeGrafter"/>
</dbReference>
<evidence type="ECO:0000256" key="1">
    <source>
        <dbReference type="ARBA" id="ARBA00001946"/>
    </source>
</evidence>
<evidence type="ECO:0000256" key="6">
    <source>
        <dbReference type="ARBA" id="ARBA00022801"/>
    </source>
</evidence>
<evidence type="ECO:0000256" key="7">
    <source>
        <dbReference type="ARBA" id="ARBA00022842"/>
    </source>
</evidence>
<keyword evidence="12" id="KW-1185">Reference proteome</keyword>
<dbReference type="EMBL" id="JADOUF010000001">
    <property type="protein sequence ID" value="MBG6138770.1"/>
    <property type="molecule type" value="Genomic_DNA"/>
</dbReference>
<dbReference type="GO" id="GO:0046872">
    <property type="term" value="F:metal ion binding"/>
    <property type="evidence" value="ECO:0007669"/>
    <property type="project" value="UniProtKB-KW"/>
</dbReference>
<evidence type="ECO:0000256" key="5">
    <source>
        <dbReference type="ARBA" id="ARBA00022723"/>
    </source>
</evidence>
<comment type="cofactor">
    <cofactor evidence="2">
        <name>Zn(2+)</name>
        <dbReference type="ChEBI" id="CHEBI:29105"/>
    </cofactor>
</comment>
<dbReference type="InterPro" id="IPR000086">
    <property type="entry name" value="NUDIX_hydrolase_dom"/>
</dbReference>
<comment type="caution">
    <text evidence="11">The sequence shown here is derived from an EMBL/GenBank/DDBJ whole genome shotgun (WGS) entry which is preliminary data.</text>
</comment>
<organism evidence="11 12">
    <name type="scientific">Longispora fulva</name>
    <dbReference type="NCBI Taxonomy" id="619741"/>
    <lineage>
        <taxon>Bacteria</taxon>
        <taxon>Bacillati</taxon>
        <taxon>Actinomycetota</taxon>
        <taxon>Actinomycetes</taxon>
        <taxon>Micromonosporales</taxon>
        <taxon>Micromonosporaceae</taxon>
        <taxon>Longispora</taxon>
    </lineage>
</organism>
<dbReference type="Gene3D" id="3.90.79.10">
    <property type="entry name" value="Nucleoside Triphosphate Pyrophosphohydrolase"/>
    <property type="match status" value="1"/>
</dbReference>
<dbReference type="PANTHER" id="PTHR42904">
    <property type="entry name" value="NUDIX HYDROLASE, NUDC SUBFAMILY"/>
    <property type="match status" value="1"/>
</dbReference>
<dbReference type="GO" id="GO:0035529">
    <property type="term" value="F:NADH pyrophosphatase activity"/>
    <property type="evidence" value="ECO:0007669"/>
    <property type="project" value="TreeGrafter"/>
</dbReference>
<reference evidence="11" key="1">
    <citation type="submission" date="2020-11" db="EMBL/GenBank/DDBJ databases">
        <title>Sequencing the genomes of 1000 actinobacteria strains.</title>
        <authorList>
            <person name="Klenk H.-P."/>
        </authorList>
    </citation>
    <scope>NUCLEOTIDE SEQUENCE</scope>
    <source>
        <strain evidence="11">DSM 45356</strain>
    </source>
</reference>
<dbReference type="InterPro" id="IPR020084">
    <property type="entry name" value="NUDIX_hydrolase_CS"/>
</dbReference>
<evidence type="ECO:0000256" key="3">
    <source>
        <dbReference type="ARBA" id="ARBA00009595"/>
    </source>
</evidence>
<dbReference type="RefSeq" id="WP_197005492.1">
    <property type="nucleotide sequence ID" value="NZ_BONS01000009.1"/>
</dbReference>
<dbReference type="SUPFAM" id="SSF55811">
    <property type="entry name" value="Nudix"/>
    <property type="match status" value="1"/>
</dbReference>
<dbReference type="NCBIfam" id="NF001299">
    <property type="entry name" value="PRK00241.1"/>
    <property type="match status" value="1"/>
</dbReference>
<sequence length="277" mass="30005">MIDRSEFRRTDPEWLAEAWGRARVFAVHGGRVSAMSDTPSGLPGGGLASADAAARLFLGVDGEGTPYFAVMSEVPDMTLLREVLLDPPSDLFVELALAAVALANWHESHLFHPRTGHPTRPVHAGWVQQTEAGDLTWPRTNPAVLVLIHDGVTGDNGRILLSRNVARPGNVRSVTAGFVSPGESLEGTVARESFEELGVVVSDIRYVASEGWPFADELMVGFTALADPDQPLVLDPAEIAEAEWRTRAELRSSDVLLPARISISRMMIDNWLAGKLP</sequence>
<evidence type="ECO:0000256" key="2">
    <source>
        <dbReference type="ARBA" id="ARBA00001947"/>
    </source>
</evidence>
<gene>
    <name evidence="11" type="ORF">IW245_004964</name>
</gene>
<dbReference type="PROSITE" id="PS00893">
    <property type="entry name" value="NUDIX_BOX"/>
    <property type="match status" value="1"/>
</dbReference>